<dbReference type="EMBL" id="ML986594">
    <property type="protein sequence ID" value="KAF2267024.1"/>
    <property type="molecule type" value="Genomic_DNA"/>
</dbReference>
<name>A0A9P4KD34_9PLEO</name>
<accession>A0A9P4KD34</accession>
<feature type="compositionally biased region" description="Pro residues" evidence="1">
    <location>
        <begin position="69"/>
        <end position="78"/>
    </location>
</feature>
<proteinExistence type="predicted"/>
<organism evidence="2 3">
    <name type="scientific">Lojkania enalia</name>
    <dbReference type="NCBI Taxonomy" id="147567"/>
    <lineage>
        <taxon>Eukaryota</taxon>
        <taxon>Fungi</taxon>
        <taxon>Dikarya</taxon>
        <taxon>Ascomycota</taxon>
        <taxon>Pezizomycotina</taxon>
        <taxon>Dothideomycetes</taxon>
        <taxon>Pleosporomycetidae</taxon>
        <taxon>Pleosporales</taxon>
        <taxon>Pleosporales incertae sedis</taxon>
        <taxon>Lojkania</taxon>
    </lineage>
</organism>
<protein>
    <submittedName>
        <fullName evidence="2">Uncharacterized protein</fullName>
    </submittedName>
</protein>
<evidence type="ECO:0000313" key="2">
    <source>
        <dbReference type="EMBL" id="KAF2267024.1"/>
    </source>
</evidence>
<feature type="region of interest" description="Disordered" evidence="1">
    <location>
        <begin position="145"/>
        <end position="173"/>
    </location>
</feature>
<feature type="region of interest" description="Disordered" evidence="1">
    <location>
        <begin position="1"/>
        <end position="115"/>
    </location>
</feature>
<comment type="caution">
    <text evidence="2">The sequence shown here is derived from an EMBL/GenBank/DDBJ whole genome shotgun (WGS) entry which is preliminary data.</text>
</comment>
<gene>
    <name evidence="2" type="ORF">CC78DRAFT_541979</name>
</gene>
<feature type="compositionally biased region" description="Basic and acidic residues" evidence="1">
    <location>
        <begin position="8"/>
        <end position="17"/>
    </location>
</feature>
<keyword evidence="3" id="KW-1185">Reference proteome</keyword>
<evidence type="ECO:0000256" key="1">
    <source>
        <dbReference type="SAM" id="MobiDB-lite"/>
    </source>
</evidence>
<feature type="compositionally biased region" description="Low complexity" evidence="1">
    <location>
        <begin position="104"/>
        <end position="115"/>
    </location>
</feature>
<dbReference type="AlphaFoldDB" id="A0A9P4KD34"/>
<dbReference type="Proteomes" id="UP000800093">
    <property type="component" value="Unassembled WGS sequence"/>
</dbReference>
<evidence type="ECO:0000313" key="3">
    <source>
        <dbReference type="Proteomes" id="UP000800093"/>
    </source>
</evidence>
<reference evidence="3" key="1">
    <citation type="journal article" date="2020" name="Stud. Mycol.">
        <title>101 Dothideomycetes genomes: A test case for predicting lifestyles and emergence of pathogens.</title>
        <authorList>
            <person name="Haridas S."/>
            <person name="Albert R."/>
            <person name="Binder M."/>
            <person name="Bloem J."/>
            <person name="LaButti K."/>
            <person name="Salamov A."/>
            <person name="Andreopoulos B."/>
            <person name="Baker S."/>
            <person name="Barry K."/>
            <person name="Bills G."/>
            <person name="Bluhm B."/>
            <person name="Cannon C."/>
            <person name="Castanera R."/>
            <person name="Culley D."/>
            <person name="Daum C."/>
            <person name="Ezra D."/>
            <person name="Gonzalez J."/>
            <person name="Henrissat B."/>
            <person name="Kuo A."/>
            <person name="Liang C."/>
            <person name="Lipzen A."/>
            <person name="Lutzoni F."/>
            <person name="Magnuson J."/>
            <person name="Mondo S."/>
            <person name="Nolan M."/>
            <person name="Ohm R."/>
            <person name="Pangilinan J."/>
            <person name="Park H.-J."/>
            <person name="Ramirez L."/>
            <person name="Alfaro M."/>
            <person name="Sun H."/>
            <person name="Tritt A."/>
            <person name="Yoshinaga Y."/>
            <person name="Zwiers L.-H."/>
            <person name="Turgeon B."/>
            <person name="Goodwin S."/>
            <person name="Spatafora J."/>
            <person name="Crous P."/>
            <person name="Grigoriev I."/>
        </authorList>
    </citation>
    <scope>NUCLEOTIDE SEQUENCE [LARGE SCALE GENOMIC DNA]</scope>
    <source>
        <strain evidence="3">CBS 304.66</strain>
    </source>
</reference>
<sequence length="173" mass="19600">MPQQAQDPSRRRSRTDDSLDQFYDSSSDHSGGSHHHQNQDSHHPSSNWRVVPRPRTSAHPDSHQTPRGPAFPPDLPEPLHPRHSRSSMSQSYQVGNAAFHPRPLTRQPLSTTSSSPLNLASLQQLDRRAAPTNSMACWMQEHQQDAPWNGVGHVRNDNLLPQHRRRRSEGEDS</sequence>